<name>A0A7Z0ESF2_9ACTN</name>
<evidence type="ECO:0000313" key="3">
    <source>
        <dbReference type="Proteomes" id="UP000572051"/>
    </source>
</evidence>
<comment type="caution">
    <text evidence="2">The sequence shown here is derived from an EMBL/GenBank/DDBJ whole genome shotgun (WGS) entry which is preliminary data.</text>
</comment>
<keyword evidence="3" id="KW-1185">Reference proteome</keyword>
<dbReference type="Proteomes" id="UP000572051">
    <property type="component" value="Unassembled WGS sequence"/>
</dbReference>
<sequence>MPAPARASDASGPAGQPFSTAEWDQVVRSAAIDKIEQVLADSYALLAEQTFRRPADSPDLAHVRRIRAVLTVLAEDLGPRGRAARPEQRDWIDSELLPAVLRAEAEIGRAVADLH</sequence>
<accession>A0A7Z0ESF2</accession>
<dbReference type="EMBL" id="JACCFS010000001">
    <property type="protein sequence ID" value="NYJ36891.1"/>
    <property type="molecule type" value="Genomic_DNA"/>
</dbReference>
<dbReference type="AlphaFoldDB" id="A0A7Z0ESF2"/>
<protein>
    <submittedName>
        <fullName evidence="2">Uncharacterized protein</fullName>
    </submittedName>
</protein>
<evidence type="ECO:0000256" key="1">
    <source>
        <dbReference type="SAM" id="MobiDB-lite"/>
    </source>
</evidence>
<gene>
    <name evidence="2" type="ORF">HNR10_004772</name>
</gene>
<proteinExistence type="predicted"/>
<feature type="region of interest" description="Disordered" evidence="1">
    <location>
        <begin position="1"/>
        <end position="20"/>
    </location>
</feature>
<reference evidence="2 3" key="1">
    <citation type="submission" date="2020-07" db="EMBL/GenBank/DDBJ databases">
        <title>Sequencing the genomes of 1000 actinobacteria strains.</title>
        <authorList>
            <person name="Klenk H.-P."/>
        </authorList>
    </citation>
    <scope>NUCLEOTIDE SEQUENCE [LARGE SCALE GENOMIC DNA]</scope>
    <source>
        <strain evidence="2 3">DSM 44442</strain>
    </source>
</reference>
<evidence type="ECO:0000313" key="2">
    <source>
        <dbReference type="EMBL" id="NYJ36891.1"/>
    </source>
</evidence>
<dbReference type="RefSeq" id="WP_179827171.1">
    <property type="nucleotide sequence ID" value="NZ_JACCFS010000001.1"/>
</dbReference>
<organism evidence="2 3">
    <name type="scientific">Nocardiopsis aegyptia</name>
    <dbReference type="NCBI Taxonomy" id="220378"/>
    <lineage>
        <taxon>Bacteria</taxon>
        <taxon>Bacillati</taxon>
        <taxon>Actinomycetota</taxon>
        <taxon>Actinomycetes</taxon>
        <taxon>Streptosporangiales</taxon>
        <taxon>Nocardiopsidaceae</taxon>
        <taxon>Nocardiopsis</taxon>
    </lineage>
</organism>